<accession>A0AAW1DE17</accession>
<gene>
    <name evidence="1" type="ORF">O3M35_006524</name>
</gene>
<evidence type="ECO:0000313" key="2">
    <source>
        <dbReference type="Proteomes" id="UP001461498"/>
    </source>
</evidence>
<dbReference type="AlphaFoldDB" id="A0AAW1DE17"/>
<protein>
    <submittedName>
        <fullName evidence="1">Uncharacterized protein</fullName>
    </submittedName>
</protein>
<dbReference type="Proteomes" id="UP001461498">
    <property type="component" value="Unassembled WGS sequence"/>
</dbReference>
<name>A0AAW1DE17_9HEMI</name>
<proteinExistence type="predicted"/>
<sequence length="620" mass="69923">MGGKQSKSIKKLSKPDVVESQRIFLCESCYDKGDYFNKSCPLCNSIGLEVCFYPFTESLAKKDNSNNALAFHDSLESLLGNLSCCGILQQNEDENNNNNNAIAERNIAPSITKDDLLLPDLIDRYTLLSNQSAAVNSNVLSKESESSKETTEIINEASSNVFTKSNAELFNNNKINSDVFYREETVKSTTKTKLLTKTNNVMLNTDNAVVNVQQMFNDEQEKCNVKPMITKSDSNYDLSLNIGVNNDNDKLMTPQESITIHMHSRDTFEELSLNNLNLLKEHLKVDAATSLSETVIKTVSNNTSAVIKVDNQQQATISSSSSAFIFGNTCSLFAENKSINDEKPAVKVNTLDCEGISQKIGICKDVFYKDINNKNVEITKIQQNELGFIQANDTTYSSTKFTDDNDLKKKQLYKEDIGDYKTESIDKLITLNKVDSFSKVNKMNQNPLVMVNVVTVQSSDSNENRKELIRRKSVTSCSTVNDYYITALFNVLEITEDIVDELLPYFSVKVMNELERVGNTRLSNMLTVLIRDLRITKYILELIKNYGDQFDIFNDGYLDELRTLLVKLKFGIYEVEKEIAINRRECGDDIGHRLKCEFNHIFDSIIPIITKSLSTLSLSS</sequence>
<keyword evidence="2" id="KW-1185">Reference proteome</keyword>
<dbReference type="EMBL" id="JAPXFL010000003">
    <property type="protein sequence ID" value="KAK9509143.1"/>
    <property type="molecule type" value="Genomic_DNA"/>
</dbReference>
<evidence type="ECO:0000313" key="1">
    <source>
        <dbReference type="EMBL" id="KAK9509143.1"/>
    </source>
</evidence>
<comment type="caution">
    <text evidence="1">The sequence shown here is derived from an EMBL/GenBank/DDBJ whole genome shotgun (WGS) entry which is preliminary data.</text>
</comment>
<reference evidence="1 2" key="1">
    <citation type="submission" date="2022-12" db="EMBL/GenBank/DDBJ databases">
        <title>Chromosome-level genome assembly of true bugs.</title>
        <authorList>
            <person name="Ma L."/>
            <person name="Li H."/>
        </authorList>
    </citation>
    <scope>NUCLEOTIDE SEQUENCE [LARGE SCALE GENOMIC DNA]</scope>
    <source>
        <strain evidence="1">Lab_2022b</strain>
    </source>
</reference>
<organism evidence="1 2">
    <name type="scientific">Rhynocoris fuscipes</name>
    <dbReference type="NCBI Taxonomy" id="488301"/>
    <lineage>
        <taxon>Eukaryota</taxon>
        <taxon>Metazoa</taxon>
        <taxon>Ecdysozoa</taxon>
        <taxon>Arthropoda</taxon>
        <taxon>Hexapoda</taxon>
        <taxon>Insecta</taxon>
        <taxon>Pterygota</taxon>
        <taxon>Neoptera</taxon>
        <taxon>Paraneoptera</taxon>
        <taxon>Hemiptera</taxon>
        <taxon>Heteroptera</taxon>
        <taxon>Panheteroptera</taxon>
        <taxon>Cimicomorpha</taxon>
        <taxon>Reduviidae</taxon>
        <taxon>Harpactorinae</taxon>
        <taxon>Harpactorini</taxon>
        <taxon>Rhynocoris</taxon>
    </lineage>
</organism>